<dbReference type="Proteomes" id="UP000053424">
    <property type="component" value="Unassembled WGS sequence"/>
</dbReference>
<organism evidence="1 2">
    <name type="scientific">Hebeloma cylindrosporum</name>
    <dbReference type="NCBI Taxonomy" id="76867"/>
    <lineage>
        <taxon>Eukaryota</taxon>
        <taxon>Fungi</taxon>
        <taxon>Dikarya</taxon>
        <taxon>Basidiomycota</taxon>
        <taxon>Agaricomycotina</taxon>
        <taxon>Agaricomycetes</taxon>
        <taxon>Agaricomycetidae</taxon>
        <taxon>Agaricales</taxon>
        <taxon>Agaricineae</taxon>
        <taxon>Hymenogastraceae</taxon>
        <taxon>Hebeloma</taxon>
    </lineage>
</organism>
<evidence type="ECO:0000313" key="1">
    <source>
        <dbReference type="EMBL" id="KIM46916.1"/>
    </source>
</evidence>
<reference evidence="2" key="2">
    <citation type="submission" date="2015-01" db="EMBL/GenBank/DDBJ databases">
        <title>Evolutionary Origins and Diversification of the Mycorrhizal Mutualists.</title>
        <authorList>
            <consortium name="DOE Joint Genome Institute"/>
            <consortium name="Mycorrhizal Genomics Consortium"/>
            <person name="Kohler A."/>
            <person name="Kuo A."/>
            <person name="Nagy L.G."/>
            <person name="Floudas D."/>
            <person name="Copeland A."/>
            <person name="Barry K.W."/>
            <person name="Cichocki N."/>
            <person name="Veneault-Fourrey C."/>
            <person name="LaButti K."/>
            <person name="Lindquist E.A."/>
            <person name="Lipzen A."/>
            <person name="Lundell T."/>
            <person name="Morin E."/>
            <person name="Murat C."/>
            <person name="Riley R."/>
            <person name="Ohm R."/>
            <person name="Sun H."/>
            <person name="Tunlid A."/>
            <person name="Henrissat B."/>
            <person name="Grigoriev I.V."/>
            <person name="Hibbett D.S."/>
            <person name="Martin F."/>
        </authorList>
    </citation>
    <scope>NUCLEOTIDE SEQUENCE [LARGE SCALE GENOMIC DNA]</scope>
    <source>
        <strain evidence="2">h7</strain>
    </source>
</reference>
<gene>
    <name evidence="1" type="ORF">M413DRAFT_265532</name>
</gene>
<sequence>MDRMVLSRVGDGVKFERSLGPYSNAYLVHGVRVARTVQWGEPFCVHRYRLSTTRELRVATTTVLTSRHRALPPVFLSNFSHPRAPDSSKVVTRIRTEGSSVGMGHLDIGSGGRRPDHFTNHLKPENHPIFTWTASIVEPRALQ</sequence>
<protein>
    <submittedName>
        <fullName evidence="1">Uncharacterized protein</fullName>
    </submittedName>
</protein>
<proteinExistence type="predicted"/>
<dbReference type="EMBL" id="KN831770">
    <property type="protein sequence ID" value="KIM46916.1"/>
    <property type="molecule type" value="Genomic_DNA"/>
</dbReference>
<name>A0A0C3CSM5_HEBCY</name>
<keyword evidence="2" id="KW-1185">Reference proteome</keyword>
<reference evidence="1 2" key="1">
    <citation type="submission" date="2014-04" db="EMBL/GenBank/DDBJ databases">
        <authorList>
            <consortium name="DOE Joint Genome Institute"/>
            <person name="Kuo A."/>
            <person name="Gay G."/>
            <person name="Dore J."/>
            <person name="Kohler A."/>
            <person name="Nagy L.G."/>
            <person name="Floudas D."/>
            <person name="Copeland A."/>
            <person name="Barry K.W."/>
            <person name="Cichocki N."/>
            <person name="Veneault-Fourrey C."/>
            <person name="LaButti K."/>
            <person name="Lindquist E.A."/>
            <person name="Lipzen A."/>
            <person name="Lundell T."/>
            <person name="Morin E."/>
            <person name="Murat C."/>
            <person name="Sun H."/>
            <person name="Tunlid A."/>
            <person name="Henrissat B."/>
            <person name="Grigoriev I.V."/>
            <person name="Hibbett D.S."/>
            <person name="Martin F."/>
            <person name="Nordberg H.P."/>
            <person name="Cantor M.N."/>
            <person name="Hua S.X."/>
        </authorList>
    </citation>
    <scope>NUCLEOTIDE SEQUENCE [LARGE SCALE GENOMIC DNA]</scope>
    <source>
        <strain evidence="2">h7</strain>
    </source>
</reference>
<dbReference type="HOGENOM" id="CLU_1806394_0_0_1"/>
<accession>A0A0C3CSM5</accession>
<evidence type="ECO:0000313" key="2">
    <source>
        <dbReference type="Proteomes" id="UP000053424"/>
    </source>
</evidence>
<dbReference type="AlphaFoldDB" id="A0A0C3CSM5"/>